<evidence type="ECO:0000256" key="4">
    <source>
        <dbReference type="ARBA" id="ARBA00022801"/>
    </source>
</evidence>
<proteinExistence type="inferred from homology"/>
<evidence type="ECO:0000256" key="6">
    <source>
        <dbReference type="PIRSR" id="PIRSR625705-1"/>
    </source>
</evidence>
<dbReference type="Pfam" id="PF13290">
    <property type="entry name" value="CHB_HEX_C_1"/>
    <property type="match status" value="1"/>
</dbReference>
<dbReference type="PRINTS" id="PR00738">
    <property type="entry name" value="GLHYDRLASE20"/>
</dbReference>
<dbReference type="GO" id="GO:0005975">
    <property type="term" value="P:carbohydrate metabolic process"/>
    <property type="evidence" value="ECO:0007669"/>
    <property type="project" value="InterPro"/>
</dbReference>
<dbReference type="Proteomes" id="UP000520814">
    <property type="component" value="Unassembled WGS sequence"/>
</dbReference>
<feature type="active site" description="Proton donor" evidence="6">
    <location>
        <position position="310"/>
    </location>
</feature>
<dbReference type="InterPro" id="IPR029018">
    <property type="entry name" value="Hex-like_dom2"/>
</dbReference>
<dbReference type="Gene3D" id="3.20.20.80">
    <property type="entry name" value="Glycosidases"/>
    <property type="match status" value="1"/>
</dbReference>
<dbReference type="EMBL" id="JACHGW010000001">
    <property type="protein sequence ID" value="MBB6049755.1"/>
    <property type="molecule type" value="Genomic_DNA"/>
</dbReference>
<accession>A0A7W9W687</accession>
<dbReference type="RefSeq" id="WP_184193350.1">
    <property type="nucleotide sequence ID" value="NZ_JACHGW010000001.1"/>
</dbReference>
<feature type="domain" description="GH29D-like beta-sandwich" evidence="9">
    <location>
        <begin position="527"/>
        <end position="582"/>
    </location>
</feature>
<dbReference type="Gene3D" id="3.30.379.10">
    <property type="entry name" value="Chitobiase/beta-hexosaminidase domain 2-like"/>
    <property type="match status" value="1"/>
</dbReference>
<comment type="similarity">
    <text evidence="2">Belongs to the glycosyl hydrolase 20 family.</text>
</comment>
<sequence>MLLTTLLASALALTTQPLRPALSLIPKPVSVTQVSGAFVLDEKVTIGTDVASRPAAQLLSGWLKATTGRETKVGGRGSISLKVNPALTNLGSEGYQLEVSSKGVGLSAPKYAGIVNGLQTFRQLWPTGKAPQFTLPAVRIEDQPTFAWRGMMLDVSRYFMDKAYVLHFLDIMAAHKLNVLHLHLIDDAGWRVEIKKYPKLTQIGGFRGEGAAREGGFYTQADIKEMVAYATARNITIVPEIELPAHTLSAVCAYPWLACTGKQHTMPTVHFISDDLYCAGKSTTWAFLKDVFDELCALFPSQYIHIGGDEAQYSKWRACPDCQKKKAELGLADEKALQGWMTREVEGMLAKKGKRILGWNEILRCGVSTTAGIMAWNDAKAAGDAARGGNPVVVALTTRCYFDMQQSKLRGELPGAGWSNPVTLQNAYDWDPMPTNLDAAQQKNILGVQGCLWTDMFLHKPEIKKPSPAAYCDYYLLPRAAALAEVAWTPQAQRRFPDFTERMKRQYVRYTDSGWNFRLPLPELTHSGDTVTATCPIEGGTVRYTTDGTDPTASSPELKGTVTVARFEDLKAITLAPDGKRTSLIFETLTPTNPFKQYGTKLGEWKSGKVGDRKAIPVDFDVSKLISGNGTYQITFVYTSGRERLDIDKVEVFRNTETLALATDRHHGFTGGATKDNVYTLKLEGFDPSASYTLRAHIYGDEGSDSNGVVLIKKVN</sequence>
<protein>
    <recommendedName>
        <fullName evidence="3">beta-N-acetylhexosaminidase</fullName>
        <ecNumber evidence="3">3.2.1.52</ecNumber>
    </recommendedName>
</protein>
<feature type="domain" description="Beta-hexosaminidase bacterial type N-terminal" evidence="8">
    <location>
        <begin position="23"/>
        <end position="143"/>
    </location>
</feature>
<dbReference type="InterPro" id="IPR017853">
    <property type="entry name" value="GH"/>
</dbReference>
<dbReference type="InterPro" id="IPR015882">
    <property type="entry name" value="HEX_bac_N"/>
</dbReference>
<keyword evidence="11" id="KW-1185">Reference proteome</keyword>
<dbReference type="PANTHER" id="PTHR22600:SF57">
    <property type="entry name" value="BETA-N-ACETYLHEXOSAMINIDASE"/>
    <property type="match status" value="1"/>
</dbReference>
<evidence type="ECO:0000256" key="2">
    <source>
        <dbReference type="ARBA" id="ARBA00006285"/>
    </source>
</evidence>
<evidence type="ECO:0000256" key="5">
    <source>
        <dbReference type="ARBA" id="ARBA00023295"/>
    </source>
</evidence>
<dbReference type="CDD" id="cd06563">
    <property type="entry name" value="GH20_chitobiase-like"/>
    <property type="match status" value="1"/>
</dbReference>
<evidence type="ECO:0000256" key="3">
    <source>
        <dbReference type="ARBA" id="ARBA00012663"/>
    </source>
</evidence>
<comment type="caution">
    <text evidence="10">The sequence shown here is derived from an EMBL/GenBank/DDBJ whole genome shotgun (WGS) entry which is preliminary data.</text>
</comment>
<gene>
    <name evidence="10" type="ORF">HNQ39_001517</name>
</gene>
<reference evidence="10 11" key="1">
    <citation type="submission" date="2020-08" db="EMBL/GenBank/DDBJ databases">
        <title>Genomic Encyclopedia of Type Strains, Phase IV (KMG-IV): sequencing the most valuable type-strain genomes for metagenomic binning, comparative biology and taxonomic classification.</title>
        <authorList>
            <person name="Goeker M."/>
        </authorList>
    </citation>
    <scope>NUCLEOTIDE SEQUENCE [LARGE SCALE GENOMIC DNA]</scope>
    <source>
        <strain evidence="10 11">DSM 23562</strain>
    </source>
</reference>
<dbReference type="GO" id="GO:0030203">
    <property type="term" value="P:glycosaminoglycan metabolic process"/>
    <property type="evidence" value="ECO:0007669"/>
    <property type="project" value="TreeGrafter"/>
</dbReference>
<dbReference type="Pfam" id="PF00728">
    <property type="entry name" value="Glyco_hydro_20"/>
    <property type="match status" value="1"/>
</dbReference>
<dbReference type="InterPro" id="IPR015883">
    <property type="entry name" value="Glyco_hydro_20_cat"/>
</dbReference>
<keyword evidence="4 10" id="KW-0378">Hydrolase</keyword>
<dbReference type="EC" id="3.2.1.52" evidence="3"/>
<evidence type="ECO:0000259" key="7">
    <source>
        <dbReference type="Pfam" id="PF00728"/>
    </source>
</evidence>
<keyword evidence="5 10" id="KW-0326">Glycosidase</keyword>
<evidence type="ECO:0000259" key="9">
    <source>
        <dbReference type="Pfam" id="PF13290"/>
    </source>
</evidence>
<dbReference type="AlphaFoldDB" id="A0A7W9W687"/>
<dbReference type="InterPro" id="IPR059177">
    <property type="entry name" value="GH29D-like_dom"/>
</dbReference>
<dbReference type="GO" id="GO:0016020">
    <property type="term" value="C:membrane"/>
    <property type="evidence" value="ECO:0007669"/>
    <property type="project" value="TreeGrafter"/>
</dbReference>
<comment type="catalytic activity">
    <reaction evidence="1">
        <text>Hydrolysis of terminal non-reducing N-acetyl-D-hexosamine residues in N-acetyl-beta-D-hexosaminides.</text>
        <dbReference type="EC" id="3.2.1.52"/>
    </reaction>
</comment>
<dbReference type="PANTHER" id="PTHR22600">
    <property type="entry name" value="BETA-HEXOSAMINIDASE"/>
    <property type="match status" value="1"/>
</dbReference>
<evidence type="ECO:0000313" key="11">
    <source>
        <dbReference type="Proteomes" id="UP000520814"/>
    </source>
</evidence>
<dbReference type="InterPro" id="IPR025705">
    <property type="entry name" value="Beta_hexosaminidase_sua/sub"/>
</dbReference>
<dbReference type="SUPFAM" id="SSF55545">
    <property type="entry name" value="beta-N-acetylhexosaminidase-like domain"/>
    <property type="match status" value="1"/>
</dbReference>
<evidence type="ECO:0000256" key="1">
    <source>
        <dbReference type="ARBA" id="ARBA00001231"/>
    </source>
</evidence>
<feature type="domain" description="Glycoside hydrolase family 20 catalytic" evidence="7">
    <location>
        <begin position="146"/>
        <end position="490"/>
    </location>
</feature>
<dbReference type="SUPFAM" id="SSF51445">
    <property type="entry name" value="(Trans)glycosidases"/>
    <property type="match status" value="1"/>
</dbReference>
<dbReference type="GO" id="GO:0004563">
    <property type="term" value="F:beta-N-acetylhexosaminidase activity"/>
    <property type="evidence" value="ECO:0007669"/>
    <property type="project" value="UniProtKB-EC"/>
</dbReference>
<evidence type="ECO:0000313" key="10">
    <source>
        <dbReference type="EMBL" id="MBB6049755.1"/>
    </source>
</evidence>
<evidence type="ECO:0000259" key="8">
    <source>
        <dbReference type="Pfam" id="PF02838"/>
    </source>
</evidence>
<name>A0A7W9W687_ARMRO</name>
<organism evidence="10 11">
    <name type="scientific">Armatimonas rosea</name>
    <dbReference type="NCBI Taxonomy" id="685828"/>
    <lineage>
        <taxon>Bacteria</taxon>
        <taxon>Bacillati</taxon>
        <taxon>Armatimonadota</taxon>
        <taxon>Armatimonadia</taxon>
        <taxon>Armatimonadales</taxon>
        <taxon>Armatimonadaceae</taxon>
        <taxon>Armatimonas</taxon>
    </lineage>
</organism>
<dbReference type="Pfam" id="PF02838">
    <property type="entry name" value="Glyco_hydro_20b"/>
    <property type="match status" value="1"/>
</dbReference>